<dbReference type="PANTHER" id="PTHR30413">
    <property type="entry name" value="INNER MEMBRANE TRANSPORT PERMEASE"/>
    <property type="match status" value="1"/>
</dbReference>
<dbReference type="PROSITE" id="PS51012">
    <property type="entry name" value="ABC_TM2"/>
    <property type="match status" value="1"/>
</dbReference>
<dbReference type="AlphaFoldDB" id="A0A0S2K8T8"/>
<dbReference type="GO" id="GO:0015774">
    <property type="term" value="P:polysaccharide transport"/>
    <property type="evidence" value="ECO:0007669"/>
    <property type="project" value="UniProtKB-KW"/>
</dbReference>
<keyword evidence="14" id="KW-1185">Reference proteome</keyword>
<evidence type="ECO:0000313" key="14">
    <source>
        <dbReference type="Proteomes" id="UP000065641"/>
    </source>
</evidence>
<feature type="transmembrane region" description="Helical" evidence="11">
    <location>
        <begin position="150"/>
        <end position="176"/>
    </location>
</feature>
<name>A0A0S2K8T8_9GAMM</name>
<comment type="subcellular location">
    <subcellularLocation>
        <location evidence="11">Cell inner membrane</location>
        <topology evidence="11">Multi-pass membrane protein</topology>
    </subcellularLocation>
    <subcellularLocation>
        <location evidence="1">Cell membrane</location>
        <topology evidence="1">Multi-pass membrane protein</topology>
    </subcellularLocation>
</comment>
<dbReference type="InterPro" id="IPR013525">
    <property type="entry name" value="ABC2_TM"/>
</dbReference>
<accession>A0A0S2K8T8</accession>
<proteinExistence type="inferred from homology"/>
<feature type="transmembrane region" description="Helical" evidence="11">
    <location>
        <begin position="183"/>
        <end position="202"/>
    </location>
</feature>
<keyword evidence="9" id="KW-0625">Polysaccharide transport</keyword>
<evidence type="ECO:0000256" key="1">
    <source>
        <dbReference type="ARBA" id="ARBA00004651"/>
    </source>
</evidence>
<reference evidence="13 14" key="1">
    <citation type="submission" date="2015-11" db="EMBL/GenBank/DDBJ databases">
        <authorList>
            <person name="Zhang Y."/>
            <person name="Guo Z."/>
        </authorList>
    </citation>
    <scope>NUCLEOTIDE SEQUENCE [LARGE SCALE GENOMIC DNA]</scope>
    <source>
        <strain evidence="13 14">KCTC 32221</strain>
    </source>
</reference>
<dbReference type="OrthoDB" id="9786910at2"/>
<dbReference type="Proteomes" id="UP000065641">
    <property type="component" value="Chromosome"/>
</dbReference>
<feature type="transmembrane region" description="Helical" evidence="11">
    <location>
        <begin position="238"/>
        <end position="257"/>
    </location>
</feature>
<feature type="transmembrane region" description="Helical" evidence="11">
    <location>
        <begin position="39"/>
        <end position="60"/>
    </location>
</feature>
<dbReference type="Pfam" id="PF01061">
    <property type="entry name" value="ABC2_membrane"/>
    <property type="match status" value="1"/>
</dbReference>
<dbReference type="InterPro" id="IPR047817">
    <property type="entry name" value="ABC2_TM_bact-type"/>
</dbReference>
<evidence type="ECO:0000256" key="2">
    <source>
        <dbReference type="ARBA" id="ARBA00007783"/>
    </source>
</evidence>
<evidence type="ECO:0000256" key="6">
    <source>
        <dbReference type="ARBA" id="ARBA00022692"/>
    </source>
</evidence>
<evidence type="ECO:0000256" key="8">
    <source>
        <dbReference type="ARBA" id="ARBA00022989"/>
    </source>
</evidence>
<dbReference type="GO" id="GO:0043190">
    <property type="term" value="C:ATP-binding cassette (ABC) transporter complex"/>
    <property type="evidence" value="ECO:0007669"/>
    <property type="project" value="InterPro"/>
</dbReference>
<dbReference type="InterPro" id="IPR000412">
    <property type="entry name" value="ABC_2_transport"/>
</dbReference>
<gene>
    <name evidence="13" type="ORF">PS2015_55</name>
</gene>
<dbReference type="PRINTS" id="PR00164">
    <property type="entry name" value="ABC2TRNSPORT"/>
</dbReference>
<feature type="transmembrane region" description="Helical" evidence="11">
    <location>
        <begin position="72"/>
        <end position="92"/>
    </location>
</feature>
<evidence type="ECO:0000259" key="12">
    <source>
        <dbReference type="PROSITE" id="PS51012"/>
    </source>
</evidence>
<keyword evidence="10 11" id="KW-0472">Membrane</keyword>
<evidence type="ECO:0000256" key="3">
    <source>
        <dbReference type="ARBA" id="ARBA00022448"/>
    </source>
</evidence>
<organism evidence="13 14">
    <name type="scientific">Pseudohongiella spirulinae</name>
    <dbReference type="NCBI Taxonomy" id="1249552"/>
    <lineage>
        <taxon>Bacteria</taxon>
        <taxon>Pseudomonadati</taxon>
        <taxon>Pseudomonadota</taxon>
        <taxon>Gammaproteobacteria</taxon>
        <taxon>Pseudomonadales</taxon>
        <taxon>Pseudohongiellaceae</taxon>
        <taxon>Pseudohongiella</taxon>
    </lineage>
</organism>
<dbReference type="EMBL" id="CP013189">
    <property type="protein sequence ID" value="ALO44753.1"/>
    <property type="molecule type" value="Genomic_DNA"/>
</dbReference>
<comment type="similarity">
    <text evidence="2 11">Belongs to the ABC-2 integral membrane protein family.</text>
</comment>
<keyword evidence="3 11" id="KW-0813">Transport</keyword>
<dbReference type="PANTHER" id="PTHR30413:SF10">
    <property type="entry name" value="CAPSULE POLYSACCHARIDE EXPORT INNER-MEMBRANE PROTEIN CTRC"/>
    <property type="match status" value="1"/>
</dbReference>
<dbReference type="GO" id="GO:0015920">
    <property type="term" value="P:lipopolysaccharide transport"/>
    <property type="evidence" value="ECO:0007669"/>
    <property type="project" value="TreeGrafter"/>
</dbReference>
<evidence type="ECO:0000256" key="10">
    <source>
        <dbReference type="ARBA" id="ARBA00023136"/>
    </source>
</evidence>
<evidence type="ECO:0000256" key="9">
    <source>
        <dbReference type="ARBA" id="ARBA00023047"/>
    </source>
</evidence>
<evidence type="ECO:0000256" key="11">
    <source>
        <dbReference type="RuleBase" id="RU361157"/>
    </source>
</evidence>
<dbReference type="KEGG" id="pspi:PS2015_55"/>
<keyword evidence="6 11" id="KW-0812">Transmembrane</keyword>
<evidence type="ECO:0000256" key="7">
    <source>
        <dbReference type="ARBA" id="ARBA00022903"/>
    </source>
</evidence>
<dbReference type="RefSeq" id="WP_058020288.1">
    <property type="nucleotide sequence ID" value="NZ_CP013189.1"/>
</dbReference>
<keyword evidence="7" id="KW-0972">Capsule biogenesis/degradation</keyword>
<dbReference type="STRING" id="1249552.PS2015_55"/>
<dbReference type="GO" id="GO:0140359">
    <property type="term" value="F:ABC-type transporter activity"/>
    <property type="evidence" value="ECO:0007669"/>
    <property type="project" value="InterPro"/>
</dbReference>
<protein>
    <recommendedName>
        <fullName evidence="11">Transport permease protein</fullName>
    </recommendedName>
</protein>
<feature type="domain" description="ABC transmembrane type-2" evidence="12">
    <location>
        <begin position="37"/>
        <end position="259"/>
    </location>
</feature>
<evidence type="ECO:0000256" key="4">
    <source>
        <dbReference type="ARBA" id="ARBA00022475"/>
    </source>
</evidence>
<keyword evidence="4 11" id="KW-1003">Cell membrane</keyword>
<evidence type="ECO:0000256" key="5">
    <source>
        <dbReference type="ARBA" id="ARBA00022597"/>
    </source>
</evidence>
<feature type="transmembrane region" description="Helical" evidence="11">
    <location>
        <begin position="113"/>
        <end position="138"/>
    </location>
</feature>
<sequence>MKFSLVSQWTLSPVRHFRLFNQFVRQEFRGQFAGSLGGFLWLFVTPVVNIAIYSFVFSVVFRAPIPDNFGDVPFVIFLMIGYLPWFAFADAMGRASGLLIEKAPLITKVMFPVQLIPMVGTIVPYMVHGIAFFVFLIYLSMQGYLQLVWLWLPVALGLQFMFTIGLVAVLSAFCVFLRDIQQIVTLMLTAWFFLTPIIYPLSLLPEHVQPLMILNPMHSFVQFYREVILLGEFSMQHFQIMVIAAVLSYLLGGWLFMRIKHAFGDVL</sequence>
<keyword evidence="5" id="KW-0762">Sugar transport</keyword>
<evidence type="ECO:0000313" key="13">
    <source>
        <dbReference type="EMBL" id="ALO44753.1"/>
    </source>
</evidence>
<keyword evidence="8 11" id="KW-1133">Transmembrane helix</keyword>